<organism evidence="2 3">
    <name type="scientific">Colocasia esculenta</name>
    <name type="common">Wild taro</name>
    <name type="synonym">Arum esculentum</name>
    <dbReference type="NCBI Taxonomy" id="4460"/>
    <lineage>
        <taxon>Eukaryota</taxon>
        <taxon>Viridiplantae</taxon>
        <taxon>Streptophyta</taxon>
        <taxon>Embryophyta</taxon>
        <taxon>Tracheophyta</taxon>
        <taxon>Spermatophyta</taxon>
        <taxon>Magnoliopsida</taxon>
        <taxon>Liliopsida</taxon>
        <taxon>Araceae</taxon>
        <taxon>Aroideae</taxon>
        <taxon>Colocasieae</taxon>
        <taxon>Colocasia</taxon>
    </lineage>
</organism>
<feature type="transmembrane region" description="Helical" evidence="1">
    <location>
        <begin position="21"/>
        <end position="43"/>
    </location>
</feature>
<reference evidence="2" key="1">
    <citation type="submission" date="2017-07" db="EMBL/GenBank/DDBJ databases">
        <title>Taro Niue Genome Assembly and Annotation.</title>
        <authorList>
            <person name="Atibalentja N."/>
            <person name="Keating K."/>
            <person name="Fields C.J."/>
        </authorList>
    </citation>
    <scope>NUCLEOTIDE SEQUENCE</scope>
    <source>
        <strain evidence="2">Niue_2</strain>
        <tissue evidence="2">Leaf</tissue>
    </source>
</reference>
<evidence type="ECO:0000313" key="3">
    <source>
        <dbReference type="Proteomes" id="UP000652761"/>
    </source>
</evidence>
<name>A0A843TNP6_COLES</name>
<keyword evidence="3" id="KW-1185">Reference proteome</keyword>
<dbReference type="AlphaFoldDB" id="A0A843TNP6"/>
<evidence type="ECO:0000313" key="2">
    <source>
        <dbReference type="EMBL" id="MQL74072.1"/>
    </source>
</evidence>
<gene>
    <name evidence="2" type="ORF">Taro_006441</name>
</gene>
<comment type="caution">
    <text evidence="2">The sequence shown here is derived from an EMBL/GenBank/DDBJ whole genome shotgun (WGS) entry which is preliminary data.</text>
</comment>
<keyword evidence="1" id="KW-0812">Transmembrane</keyword>
<evidence type="ECO:0000256" key="1">
    <source>
        <dbReference type="SAM" id="Phobius"/>
    </source>
</evidence>
<dbReference type="Proteomes" id="UP000652761">
    <property type="component" value="Unassembled WGS sequence"/>
</dbReference>
<accession>A0A843TNP6</accession>
<keyword evidence="1" id="KW-1133">Transmembrane helix</keyword>
<keyword evidence="1" id="KW-0472">Membrane</keyword>
<dbReference type="EMBL" id="NMUH01000191">
    <property type="protein sequence ID" value="MQL74072.1"/>
    <property type="molecule type" value="Genomic_DNA"/>
</dbReference>
<sequence>MVVWRHTWPSRHGHDGRGCRVLVAVSGGVATTFLTDVTAVLSVRTVVTGGRFDHLFGVAPGVAVATLRGVVTWSLSCRADPSCLGGRQFKTEVVPHSPPLTLSLLLLPLSSSLAISRRFFVLVVFVLRWCHPVRAGDVLVVLGARRRWSFRREGPNGSALLVEPFRISGSVGGDCENRVLGMARGSGSRGCYTAGPTALQTSTDDSAVGSVHPRECSSS</sequence>
<protein>
    <submittedName>
        <fullName evidence="2">Uncharacterized protein</fullName>
    </submittedName>
</protein>
<proteinExistence type="predicted"/>